<dbReference type="Pfam" id="PF21694">
    <property type="entry name" value="DNA_pol3_delta_C"/>
    <property type="match status" value="1"/>
</dbReference>
<dbReference type="NCBIfam" id="TIGR01128">
    <property type="entry name" value="holA"/>
    <property type="match status" value="1"/>
</dbReference>
<dbReference type="Gene3D" id="3.40.50.300">
    <property type="entry name" value="P-loop containing nucleotide triphosphate hydrolases"/>
    <property type="match status" value="1"/>
</dbReference>
<name>A0A0R2APV7_9LACO</name>
<evidence type="ECO:0000256" key="2">
    <source>
        <dbReference type="ARBA" id="ARBA00017703"/>
    </source>
</evidence>
<sequence length="339" mass="39287">MINLNELFLNLKSGKINPIYLILGNQNYLINQVKSRFKRIIPEEEISMNFASYDMEDTTIDDVLDDAMSSPFFGERRLIFVNNPSFLTGNSNIPKSSKIIDDLSNYLLNPEKTSTIVFFAPYDKLDNRKKITKILKSNAEFLDITHLSETQVKKYILNMIKSKDYQIDNQNVEYLISRCDGDLSFIMNELPKLLLYCNESKVVKFDDIKEIVTPSLNQNVFDLVEYVMENKVESSINLYRNLVKIGNQPLQINAILIGHVRLLIQTIILSNLGYSQGSIAQKLKVHPYRVKLSLRESKKTNFSFLKKLYMELFNLESELKSSNKDSELLFEMFILKIVK</sequence>
<dbReference type="InterPro" id="IPR048466">
    <property type="entry name" value="DNA_pol3_delta-like_C"/>
</dbReference>
<evidence type="ECO:0000256" key="6">
    <source>
        <dbReference type="ARBA" id="ARBA00022932"/>
    </source>
</evidence>
<organism evidence="11 12">
    <name type="scientific">Apilactobacillus ozensis DSM 23829 = JCM 17196</name>
    <dbReference type="NCBI Taxonomy" id="1423781"/>
    <lineage>
        <taxon>Bacteria</taxon>
        <taxon>Bacillati</taxon>
        <taxon>Bacillota</taxon>
        <taxon>Bacilli</taxon>
        <taxon>Lactobacillales</taxon>
        <taxon>Lactobacillaceae</taxon>
        <taxon>Apilactobacillus</taxon>
    </lineage>
</organism>
<evidence type="ECO:0000256" key="1">
    <source>
        <dbReference type="ARBA" id="ARBA00012417"/>
    </source>
</evidence>
<dbReference type="GO" id="GO:0006261">
    <property type="term" value="P:DNA-templated DNA replication"/>
    <property type="evidence" value="ECO:0007669"/>
    <property type="project" value="TreeGrafter"/>
</dbReference>
<dbReference type="SUPFAM" id="SSF48019">
    <property type="entry name" value="post-AAA+ oligomerization domain-like"/>
    <property type="match status" value="1"/>
</dbReference>
<evidence type="ECO:0000313" key="12">
    <source>
        <dbReference type="Proteomes" id="UP000052012"/>
    </source>
</evidence>
<dbReference type="RefSeq" id="WP_056965981.1">
    <property type="nucleotide sequence ID" value="NZ_AYYQ01000018.1"/>
</dbReference>
<dbReference type="EC" id="2.7.7.7" evidence="1"/>
<gene>
    <name evidence="11" type="ORF">FD06_GL000990</name>
</gene>
<evidence type="ECO:0000259" key="9">
    <source>
        <dbReference type="Pfam" id="PF06144"/>
    </source>
</evidence>
<keyword evidence="12" id="KW-1185">Reference proteome</keyword>
<protein>
    <recommendedName>
        <fullName evidence="2">DNA polymerase III subunit delta</fullName>
        <ecNumber evidence="1">2.7.7.7</ecNumber>
    </recommendedName>
</protein>
<dbReference type="GO" id="GO:0003677">
    <property type="term" value="F:DNA binding"/>
    <property type="evidence" value="ECO:0007669"/>
    <property type="project" value="InterPro"/>
</dbReference>
<evidence type="ECO:0000256" key="5">
    <source>
        <dbReference type="ARBA" id="ARBA00022705"/>
    </source>
</evidence>
<keyword evidence="3" id="KW-0808">Transferase</keyword>
<dbReference type="InterPro" id="IPR027417">
    <property type="entry name" value="P-loop_NTPase"/>
</dbReference>
<dbReference type="Gene3D" id="1.10.8.60">
    <property type="match status" value="1"/>
</dbReference>
<evidence type="ECO:0000256" key="8">
    <source>
        <dbReference type="ARBA" id="ARBA00049244"/>
    </source>
</evidence>
<comment type="similarity">
    <text evidence="7">Belongs to the DNA polymerase HolA subunit family.</text>
</comment>
<accession>A0A0R2APV7</accession>
<evidence type="ECO:0000256" key="4">
    <source>
        <dbReference type="ARBA" id="ARBA00022695"/>
    </source>
</evidence>
<dbReference type="PANTHER" id="PTHR34388">
    <property type="entry name" value="DNA POLYMERASE III SUBUNIT DELTA"/>
    <property type="match status" value="1"/>
</dbReference>
<evidence type="ECO:0000259" key="10">
    <source>
        <dbReference type="Pfam" id="PF21694"/>
    </source>
</evidence>
<dbReference type="Pfam" id="PF06144">
    <property type="entry name" value="DNA_pol3_delta"/>
    <property type="match status" value="1"/>
</dbReference>
<keyword evidence="6" id="KW-0239">DNA-directed DNA polymerase</keyword>
<evidence type="ECO:0000256" key="3">
    <source>
        <dbReference type="ARBA" id="ARBA00022679"/>
    </source>
</evidence>
<dbReference type="EMBL" id="AYYQ01000018">
    <property type="protein sequence ID" value="KRM68671.1"/>
    <property type="molecule type" value="Genomic_DNA"/>
</dbReference>
<dbReference type="PANTHER" id="PTHR34388:SF1">
    <property type="entry name" value="DNA POLYMERASE III SUBUNIT DELTA"/>
    <property type="match status" value="1"/>
</dbReference>
<dbReference type="GO" id="GO:0009360">
    <property type="term" value="C:DNA polymerase III complex"/>
    <property type="evidence" value="ECO:0007669"/>
    <property type="project" value="InterPro"/>
</dbReference>
<dbReference type="Proteomes" id="UP000052012">
    <property type="component" value="Unassembled WGS sequence"/>
</dbReference>
<proteinExistence type="inferred from homology"/>
<dbReference type="PATRIC" id="fig|1423781.4.peg.1027"/>
<dbReference type="InterPro" id="IPR008921">
    <property type="entry name" value="DNA_pol3_clamp-load_cplx_C"/>
</dbReference>
<dbReference type="InterPro" id="IPR005790">
    <property type="entry name" value="DNA_polIII_delta"/>
</dbReference>
<dbReference type="SUPFAM" id="SSF52540">
    <property type="entry name" value="P-loop containing nucleoside triphosphate hydrolases"/>
    <property type="match status" value="1"/>
</dbReference>
<dbReference type="OrthoDB" id="9775929at2"/>
<dbReference type="GO" id="GO:0003887">
    <property type="term" value="F:DNA-directed DNA polymerase activity"/>
    <property type="evidence" value="ECO:0007669"/>
    <property type="project" value="UniProtKB-KW"/>
</dbReference>
<feature type="domain" description="DNA polymerase III delta N-terminal" evidence="9">
    <location>
        <begin position="20"/>
        <end position="143"/>
    </location>
</feature>
<feature type="domain" description="DNA polymerase III delta subunit-like C-terminal" evidence="10">
    <location>
        <begin position="217"/>
        <end position="337"/>
    </location>
</feature>
<reference evidence="11 12" key="1">
    <citation type="journal article" date="2015" name="Genome Announc.">
        <title>Expanding the biotechnology potential of lactobacilli through comparative genomics of 213 strains and associated genera.</title>
        <authorList>
            <person name="Sun Z."/>
            <person name="Harris H.M."/>
            <person name="McCann A."/>
            <person name="Guo C."/>
            <person name="Argimon S."/>
            <person name="Zhang W."/>
            <person name="Yang X."/>
            <person name="Jeffery I.B."/>
            <person name="Cooney J.C."/>
            <person name="Kagawa T.F."/>
            <person name="Liu W."/>
            <person name="Song Y."/>
            <person name="Salvetti E."/>
            <person name="Wrobel A."/>
            <person name="Rasinkangas P."/>
            <person name="Parkhill J."/>
            <person name="Rea M.C."/>
            <person name="O'Sullivan O."/>
            <person name="Ritari J."/>
            <person name="Douillard F.P."/>
            <person name="Paul Ross R."/>
            <person name="Yang R."/>
            <person name="Briner A.E."/>
            <person name="Felis G.E."/>
            <person name="de Vos W.M."/>
            <person name="Barrangou R."/>
            <person name="Klaenhammer T.R."/>
            <person name="Caufield P.W."/>
            <person name="Cui Y."/>
            <person name="Zhang H."/>
            <person name="O'Toole P.W."/>
        </authorList>
    </citation>
    <scope>NUCLEOTIDE SEQUENCE [LARGE SCALE GENOMIC DNA]</scope>
    <source>
        <strain evidence="11 12">DSM 23829</strain>
    </source>
</reference>
<dbReference type="Gene3D" id="1.20.272.10">
    <property type="match status" value="1"/>
</dbReference>
<evidence type="ECO:0000256" key="7">
    <source>
        <dbReference type="ARBA" id="ARBA00034754"/>
    </source>
</evidence>
<keyword evidence="5" id="KW-0235">DNA replication</keyword>
<dbReference type="InterPro" id="IPR010372">
    <property type="entry name" value="DNA_pol3_delta_N"/>
</dbReference>
<comment type="caution">
    <text evidence="11">The sequence shown here is derived from an EMBL/GenBank/DDBJ whole genome shotgun (WGS) entry which is preliminary data.</text>
</comment>
<dbReference type="STRING" id="1423781.FD06_GL000990"/>
<keyword evidence="4" id="KW-0548">Nucleotidyltransferase</keyword>
<dbReference type="AlphaFoldDB" id="A0A0R2APV7"/>
<evidence type="ECO:0000313" key="11">
    <source>
        <dbReference type="EMBL" id="KRM68671.1"/>
    </source>
</evidence>
<comment type="catalytic activity">
    <reaction evidence="8">
        <text>DNA(n) + a 2'-deoxyribonucleoside 5'-triphosphate = DNA(n+1) + diphosphate</text>
        <dbReference type="Rhea" id="RHEA:22508"/>
        <dbReference type="Rhea" id="RHEA-COMP:17339"/>
        <dbReference type="Rhea" id="RHEA-COMP:17340"/>
        <dbReference type="ChEBI" id="CHEBI:33019"/>
        <dbReference type="ChEBI" id="CHEBI:61560"/>
        <dbReference type="ChEBI" id="CHEBI:173112"/>
        <dbReference type="EC" id="2.7.7.7"/>
    </reaction>
</comment>